<dbReference type="SUPFAM" id="SSF56935">
    <property type="entry name" value="Porins"/>
    <property type="match status" value="1"/>
</dbReference>
<evidence type="ECO:0000256" key="8">
    <source>
        <dbReference type="ARBA" id="ARBA00023114"/>
    </source>
</evidence>
<evidence type="ECO:0000259" key="11">
    <source>
        <dbReference type="Pfam" id="PF13609"/>
    </source>
</evidence>
<dbReference type="eggNOG" id="COG3203">
    <property type="taxonomic scope" value="Bacteria"/>
</dbReference>
<dbReference type="KEGG" id="bxb:DR64_8563"/>
<accession>Q13FM9</accession>
<evidence type="ECO:0000256" key="2">
    <source>
        <dbReference type="ARBA" id="ARBA00011233"/>
    </source>
</evidence>
<evidence type="ECO:0000256" key="6">
    <source>
        <dbReference type="ARBA" id="ARBA00022729"/>
    </source>
</evidence>
<dbReference type="GO" id="GO:0015288">
    <property type="term" value="F:porin activity"/>
    <property type="evidence" value="ECO:0007669"/>
    <property type="project" value="UniProtKB-KW"/>
</dbReference>
<dbReference type="STRING" id="266265.Bxe_C1250"/>
<reference evidence="12 13" key="1">
    <citation type="journal article" date="2006" name="Proc. Natl. Acad. Sci. U.S.A.">
        <title>Burkholderia xenovorans LB400 harbors a multi-replicon, 9.73-Mbp genome shaped for versatility.</title>
        <authorList>
            <person name="Chain P.S."/>
            <person name="Denef V.J."/>
            <person name="Konstantinidis K.T."/>
            <person name="Vergez L.M."/>
            <person name="Agullo L."/>
            <person name="Reyes V.L."/>
            <person name="Hauser L."/>
            <person name="Cordova M."/>
            <person name="Gomez L."/>
            <person name="Gonzalez M."/>
            <person name="Land M."/>
            <person name="Lao V."/>
            <person name="Larimer F."/>
            <person name="LiPuma J.J."/>
            <person name="Mahenthiralingam E."/>
            <person name="Malfatti S.A."/>
            <person name="Marx C.J."/>
            <person name="Parnell J.J."/>
            <person name="Ramette A."/>
            <person name="Richardson P."/>
            <person name="Seeger M."/>
            <person name="Smith D."/>
            <person name="Spilker T."/>
            <person name="Sul W.J."/>
            <person name="Tsoi T.V."/>
            <person name="Ulrich L.E."/>
            <person name="Zhulin I.B."/>
            <person name="Tiedje J.M."/>
        </authorList>
    </citation>
    <scope>NUCLEOTIDE SEQUENCE [LARGE SCALE GENOMIC DNA]</scope>
    <source>
        <strain evidence="12 13">LB400</strain>
    </source>
</reference>
<dbReference type="InterPro" id="IPR050298">
    <property type="entry name" value="Gram-neg_bact_OMP"/>
</dbReference>
<keyword evidence="8" id="KW-0626">Porin</keyword>
<dbReference type="GO" id="GO:0034220">
    <property type="term" value="P:monoatomic ion transmembrane transport"/>
    <property type="evidence" value="ECO:0007669"/>
    <property type="project" value="InterPro"/>
</dbReference>
<dbReference type="AlphaFoldDB" id="Q13FM9"/>
<evidence type="ECO:0000256" key="7">
    <source>
        <dbReference type="ARBA" id="ARBA00023065"/>
    </source>
</evidence>
<evidence type="ECO:0000313" key="12">
    <source>
        <dbReference type="EMBL" id="ABE37110.1"/>
    </source>
</evidence>
<dbReference type="Gene3D" id="2.40.160.10">
    <property type="entry name" value="Porin"/>
    <property type="match status" value="1"/>
</dbReference>
<dbReference type="InterPro" id="IPR033900">
    <property type="entry name" value="Gram_neg_porin_domain"/>
</dbReference>
<evidence type="ECO:0000256" key="10">
    <source>
        <dbReference type="ARBA" id="ARBA00023237"/>
    </source>
</evidence>
<keyword evidence="7" id="KW-0406">Ion transport</keyword>
<evidence type="ECO:0000256" key="4">
    <source>
        <dbReference type="ARBA" id="ARBA00022452"/>
    </source>
</evidence>
<evidence type="ECO:0000256" key="1">
    <source>
        <dbReference type="ARBA" id="ARBA00004571"/>
    </source>
</evidence>
<dbReference type="PANTHER" id="PTHR34501:SF9">
    <property type="entry name" value="MAJOR OUTER MEMBRANE PROTEIN P.IA"/>
    <property type="match status" value="1"/>
</dbReference>
<dbReference type="KEGG" id="bxe:Bxe_C1250"/>
<dbReference type="InterPro" id="IPR023614">
    <property type="entry name" value="Porin_dom_sf"/>
</dbReference>
<protein>
    <submittedName>
        <fullName evidence="12">Outer membrane porin, OmpC family</fullName>
    </submittedName>
</protein>
<feature type="domain" description="Porin" evidence="11">
    <location>
        <begin position="6"/>
        <end position="340"/>
    </location>
</feature>
<gene>
    <name evidence="12" type="ORF">Bxe_C1250</name>
</gene>
<dbReference type="PRINTS" id="PR00184">
    <property type="entry name" value="NEISSPPORIN"/>
</dbReference>
<dbReference type="GO" id="GO:0046930">
    <property type="term" value="C:pore complex"/>
    <property type="evidence" value="ECO:0007669"/>
    <property type="project" value="UniProtKB-KW"/>
</dbReference>
<keyword evidence="6" id="KW-0732">Signal</keyword>
<dbReference type="PANTHER" id="PTHR34501">
    <property type="entry name" value="PROTEIN YDDL-RELATED"/>
    <property type="match status" value="1"/>
</dbReference>
<dbReference type="CDD" id="cd00342">
    <property type="entry name" value="gram_neg_porins"/>
    <property type="match status" value="1"/>
</dbReference>
<proteinExistence type="predicted"/>
<keyword evidence="10" id="KW-0998">Cell outer membrane</keyword>
<evidence type="ECO:0000313" key="13">
    <source>
        <dbReference type="Proteomes" id="UP000001817"/>
    </source>
</evidence>
<evidence type="ECO:0000256" key="3">
    <source>
        <dbReference type="ARBA" id="ARBA00022448"/>
    </source>
</evidence>
<sequence length="376" mass="39280">MGLLAAGCIINPSAHAQSSVTLYGILDEGLTYTNNQHGSGAWQATNQNVDGTRWGLRGTEDLGGGWKAVFTLENGFSLTNGGAGSSSQLFNRQAFVGLASDGYGSVTLGRQYDSVVDYLGALALTGTGYGGVHSAHPFDNDNLDDSFRVNNSVKYTSVNYHGLTFSGLYGFSNQAGGFAANRAYSGGASYDFGGFHLAAAYLQLNNSGATVGFNSAGSVTGDATFNASRQRTFGAAATYSFDKGGVGFLFTETRLQNATGINAYASGTASGIGLSGGDVRFDNYELNGHYSVTPAITLSGGYTYTDGRLDGISPKWNQVNFLAAYAFSKRTDVYLQTDWQHVSGLSGTGIGADLIGLPASSTNQQVAVSVGIRHFF</sequence>
<dbReference type="RefSeq" id="WP_011494336.1">
    <property type="nucleotide sequence ID" value="NC_007953.1"/>
</dbReference>
<keyword evidence="9" id="KW-0472">Membrane</keyword>
<dbReference type="GO" id="GO:0009279">
    <property type="term" value="C:cell outer membrane"/>
    <property type="evidence" value="ECO:0007669"/>
    <property type="project" value="UniProtKB-SubCell"/>
</dbReference>
<keyword evidence="5" id="KW-0812">Transmembrane</keyword>
<dbReference type="OrthoDB" id="8982743at2"/>
<name>Q13FM9_PARXL</name>
<dbReference type="Pfam" id="PF13609">
    <property type="entry name" value="Porin_4"/>
    <property type="match status" value="1"/>
</dbReference>
<evidence type="ECO:0000256" key="9">
    <source>
        <dbReference type="ARBA" id="ARBA00023136"/>
    </source>
</evidence>
<keyword evidence="3" id="KW-0813">Transport</keyword>
<dbReference type="InterPro" id="IPR001702">
    <property type="entry name" value="Porin_Gram-ve"/>
</dbReference>
<dbReference type="PATRIC" id="fig|266265.5.peg.9000"/>
<keyword evidence="4" id="KW-1134">Transmembrane beta strand</keyword>
<keyword evidence="13" id="KW-1185">Reference proteome</keyword>
<dbReference type="PRINTS" id="PR00182">
    <property type="entry name" value="ECOLNEIPORIN"/>
</dbReference>
<comment type="subcellular location">
    <subcellularLocation>
        <location evidence="1">Cell outer membrane</location>
        <topology evidence="1">Multi-pass membrane protein</topology>
    </subcellularLocation>
</comment>
<organism evidence="12 13">
    <name type="scientific">Paraburkholderia xenovorans (strain LB400)</name>
    <dbReference type="NCBI Taxonomy" id="266265"/>
    <lineage>
        <taxon>Bacteria</taxon>
        <taxon>Pseudomonadati</taxon>
        <taxon>Pseudomonadota</taxon>
        <taxon>Betaproteobacteria</taxon>
        <taxon>Burkholderiales</taxon>
        <taxon>Burkholderiaceae</taxon>
        <taxon>Paraburkholderia</taxon>
    </lineage>
</organism>
<dbReference type="InterPro" id="IPR002299">
    <property type="entry name" value="Porin_Neis"/>
</dbReference>
<comment type="subunit">
    <text evidence="2">Homotrimer.</text>
</comment>
<dbReference type="Proteomes" id="UP000001817">
    <property type="component" value="Chromosome 3"/>
</dbReference>
<dbReference type="EMBL" id="CP000272">
    <property type="protein sequence ID" value="ABE37110.1"/>
    <property type="molecule type" value="Genomic_DNA"/>
</dbReference>
<evidence type="ECO:0000256" key="5">
    <source>
        <dbReference type="ARBA" id="ARBA00022692"/>
    </source>
</evidence>